<dbReference type="SUPFAM" id="SSF56935">
    <property type="entry name" value="Porins"/>
    <property type="match status" value="1"/>
</dbReference>
<comment type="subcellular location">
    <subcellularLocation>
        <location evidence="1 12">Cell outer membrane</location>
        <topology evidence="1 12">Multi-pass membrane protein</topology>
    </subcellularLocation>
</comment>
<evidence type="ECO:0000256" key="3">
    <source>
        <dbReference type="ARBA" id="ARBA00022452"/>
    </source>
</evidence>
<dbReference type="Gene3D" id="2.170.130.10">
    <property type="entry name" value="TonB-dependent receptor, plug domain"/>
    <property type="match status" value="1"/>
</dbReference>
<evidence type="ECO:0000256" key="7">
    <source>
        <dbReference type="ARBA" id="ARBA00023004"/>
    </source>
</evidence>
<dbReference type="GO" id="GO:0009279">
    <property type="term" value="C:cell outer membrane"/>
    <property type="evidence" value="ECO:0007669"/>
    <property type="project" value="UniProtKB-SubCell"/>
</dbReference>
<dbReference type="Pfam" id="PF07715">
    <property type="entry name" value="Plug"/>
    <property type="match status" value="1"/>
</dbReference>
<keyword evidence="8" id="KW-0406">Ion transport</keyword>
<name>A0A2N7TZL6_9GAMM</name>
<comment type="similarity">
    <text evidence="12 14">Belongs to the TonB-dependent receptor family.</text>
</comment>
<evidence type="ECO:0000256" key="4">
    <source>
        <dbReference type="ARBA" id="ARBA00022496"/>
    </source>
</evidence>
<dbReference type="OrthoDB" id="127311at2"/>
<dbReference type="PROSITE" id="PS01156">
    <property type="entry name" value="TONB_DEPENDENT_REC_2"/>
    <property type="match status" value="1"/>
</dbReference>
<evidence type="ECO:0000256" key="5">
    <source>
        <dbReference type="ARBA" id="ARBA00022692"/>
    </source>
</evidence>
<dbReference type="InterPro" id="IPR000531">
    <property type="entry name" value="Beta-barrel_TonB"/>
</dbReference>
<evidence type="ECO:0000313" key="19">
    <source>
        <dbReference type="Proteomes" id="UP000235803"/>
    </source>
</evidence>
<dbReference type="InterPro" id="IPR010917">
    <property type="entry name" value="TonB_rcpt_CS"/>
</dbReference>
<keyword evidence="19" id="KW-1185">Reference proteome</keyword>
<evidence type="ECO:0000256" key="9">
    <source>
        <dbReference type="ARBA" id="ARBA00023077"/>
    </source>
</evidence>
<protein>
    <submittedName>
        <fullName evidence="18">TonB-dependent receptor</fullName>
    </submittedName>
</protein>
<keyword evidence="3 12" id="KW-1134">Transmembrane beta strand</keyword>
<dbReference type="Pfam" id="PF00593">
    <property type="entry name" value="TonB_dep_Rec_b-barrel"/>
    <property type="match status" value="1"/>
</dbReference>
<evidence type="ECO:0000313" key="18">
    <source>
        <dbReference type="EMBL" id="PMR73621.1"/>
    </source>
</evidence>
<keyword evidence="10 12" id="KW-0472">Membrane</keyword>
<feature type="domain" description="TonB-dependent receptor-like beta-barrel" evidence="16">
    <location>
        <begin position="274"/>
        <end position="663"/>
    </location>
</feature>
<accession>A0A2N7TZL6</accession>
<keyword evidence="2 12" id="KW-0813">Transport</keyword>
<keyword evidence="18" id="KW-0675">Receptor</keyword>
<dbReference type="InterPro" id="IPR012910">
    <property type="entry name" value="Plug_dom"/>
</dbReference>
<evidence type="ECO:0000256" key="8">
    <source>
        <dbReference type="ARBA" id="ARBA00023065"/>
    </source>
</evidence>
<keyword evidence="4" id="KW-0410">Iron transport</keyword>
<keyword evidence="9 14" id="KW-0798">TonB box</keyword>
<feature type="domain" description="TonB-dependent receptor plug" evidence="17">
    <location>
        <begin position="70"/>
        <end position="184"/>
    </location>
</feature>
<gene>
    <name evidence="18" type="ORF">C1H69_16940</name>
</gene>
<dbReference type="Gene3D" id="2.40.170.20">
    <property type="entry name" value="TonB-dependent receptor, beta-barrel domain"/>
    <property type="match status" value="1"/>
</dbReference>
<proteinExistence type="inferred from homology"/>
<dbReference type="GO" id="GO:0006826">
    <property type="term" value="P:iron ion transport"/>
    <property type="evidence" value="ECO:0007669"/>
    <property type="project" value="UniProtKB-KW"/>
</dbReference>
<evidence type="ECO:0000256" key="13">
    <source>
        <dbReference type="PROSITE-ProRule" id="PRU10144"/>
    </source>
</evidence>
<keyword evidence="6 15" id="KW-0732">Signal</keyword>
<keyword evidence="7" id="KW-0408">Iron</keyword>
<evidence type="ECO:0000259" key="17">
    <source>
        <dbReference type="Pfam" id="PF07715"/>
    </source>
</evidence>
<evidence type="ECO:0000256" key="14">
    <source>
        <dbReference type="RuleBase" id="RU003357"/>
    </source>
</evidence>
<comment type="caution">
    <text evidence="18">The sequence shown here is derived from an EMBL/GenBank/DDBJ whole genome shotgun (WGS) entry which is preliminary data.</text>
</comment>
<dbReference type="EMBL" id="PNRF01000034">
    <property type="protein sequence ID" value="PMR73621.1"/>
    <property type="molecule type" value="Genomic_DNA"/>
</dbReference>
<dbReference type="PANTHER" id="PTHR32552">
    <property type="entry name" value="FERRICHROME IRON RECEPTOR-RELATED"/>
    <property type="match status" value="1"/>
</dbReference>
<evidence type="ECO:0000256" key="11">
    <source>
        <dbReference type="ARBA" id="ARBA00023237"/>
    </source>
</evidence>
<dbReference type="InterPro" id="IPR036942">
    <property type="entry name" value="Beta-barrel_TonB_sf"/>
</dbReference>
<keyword evidence="11 12" id="KW-0998">Cell outer membrane</keyword>
<keyword evidence="5 12" id="KW-0812">Transmembrane</keyword>
<evidence type="ECO:0000256" key="12">
    <source>
        <dbReference type="PROSITE-ProRule" id="PRU01360"/>
    </source>
</evidence>
<feature type="chain" id="PRO_5014737354" evidence="15">
    <location>
        <begin position="36"/>
        <end position="696"/>
    </location>
</feature>
<feature type="signal peptide" evidence="15">
    <location>
        <begin position="1"/>
        <end position="35"/>
    </location>
</feature>
<dbReference type="InterPro" id="IPR039426">
    <property type="entry name" value="TonB-dep_rcpt-like"/>
</dbReference>
<organism evidence="18 19">
    <name type="scientific">Billgrantia endophytica</name>
    <dbReference type="NCBI Taxonomy" id="2033802"/>
    <lineage>
        <taxon>Bacteria</taxon>
        <taxon>Pseudomonadati</taxon>
        <taxon>Pseudomonadota</taxon>
        <taxon>Gammaproteobacteria</taxon>
        <taxon>Oceanospirillales</taxon>
        <taxon>Halomonadaceae</taxon>
        <taxon>Billgrantia</taxon>
    </lineage>
</organism>
<feature type="short sequence motif" description="TonB C-terminal box" evidence="13">
    <location>
        <begin position="679"/>
        <end position="696"/>
    </location>
</feature>
<dbReference type="PANTHER" id="PTHR32552:SF81">
    <property type="entry name" value="TONB-DEPENDENT OUTER MEMBRANE RECEPTOR"/>
    <property type="match status" value="1"/>
</dbReference>
<evidence type="ECO:0000256" key="6">
    <source>
        <dbReference type="ARBA" id="ARBA00022729"/>
    </source>
</evidence>
<dbReference type="PROSITE" id="PS52016">
    <property type="entry name" value="TONB_DEPENDENT_REC_3"/>
    <property type="match status" value="1"/>
</dbReference>
<evidence type="ECO:0000256" key="15">
    <source>
        <dbReference type="SAM" id="SignalP"/>
    </source>
</evidence>
<reference evidence="18 19" key="1">
    <citation type="submission" date="2018-01" db="EMBL/GenBank/DDBJ databases">
        <title>Halomonas endophytica sp. nov., isolated from storage liquid in the stems of Populus euphratica.</title>
        <authorList>
            <person name="Chen C."/>
        </authorList>
    </citation>
    <scope>NUCLEOTIDE SEQUENCE [LARGE SCALE GENOMIC DNA]</scope>
    <source>
        <strain evidence="18 19">MC28</strain>
    </source>
</reference>
<evidence type="ECO:0000259" key="16">
    <source>
        <dbReference type="Pfam" id="PF00593"/>
    </source>
</evidence>
<evidence type="ECO:0000256" key="1">
    <source>
        <dbReference type="ARBA" id="ARBA00004571"/>
    </source>
</evidence>
<dbReference type="Proteomes" id="UP000235803">
    <property type="component" value="Unassembled WGS sequence"/>
</dbReference>
<evidence type="ECO:0000256" key="10">
    <source>
        <dbReference type="ARBA" id="ARBA00023136"/>
    </source>
</evidence>
<evidence type="ECO:0000256" key="2">
    <source>
        <dbReference type="ARBA" id="ARBA00022448"/>
    </source>
</evidence>
<dbReference type="AlphaFoldDB" id="A0A2N7TZL6"/>
<dbReference type="InterPro" id="IPR037066">
    <property type="entry name" value="Plug_dom_sf"/>
</dbReference>
<sequence>MHEGHSLDSRRRQVSGIRVLCCITLLAMSPSGAWAQGNAPGEGRDAAAAEAISTLPQVVVLGEKVDRSLFETSSSVAVYDWLAIESTPNATDVRDLLRLTPNVVDTGIGNDLPSVRGIDGSGPAQGANAFLNGTRPRLNLSIDGRSLTYNEQAFGPQSLWDMEQIEVFRGPQSHIQGRNAIAGAIVMTSKDPTFHWEGAVKGGIGEQDTSQTAAMLSGPIVEDQVAFRISVDQQRRDSFVDLMSYDPVGDPREIETTTARGKLLIEPGDLPQLSTQLGVSHYASRAPQNEALSPPPPYASPRFDPRRPVFETEHTSGIWDLAWEFNDNLSFENTLIYTDFSNDRLTALELPYARIDGSEFQTEPLIRFRAQDGRLRGMTGLRYFHGTQDEFVNIFGGSEFDDKTETFSFFAEATYEVVPDIDVTLSGRFEREHRDRQGGSQTVEIDFDETYTAFLPKLDVAWKPEEGQTYGAMVSRGYNAGGAGMTFIAPVINYTYDPEYVWSYELYSRNRLADDRLELTANLFFNDYQDMQLPYYLGPNSTMIRNADKAQTYGAEVGARWMPMSELELFGSAGLLKTEISRFGDSGIEGNELPRAPAYTATAGAAYYFASNVDISGNVRYSDAYHSQVDNDPRGRIPSYWVANLQLGYNFNGGRATLFAQNLFDSDDRLMVIDNDVTTAIVQQPRVIGASLELTF</sequence>